<dbReference type="GO" id="GO:0005829">
    <property type="term" value="C:cytosol"/>
    <property type="evidence" value="ECO:0007669"/>
    <property type="project" value="TreeGrafter"/>
</dbReference>
<protein>
    <recommendedName>
        <fullName evidence="3">Lipoyl-binding domain-containing protein</fullName>
    </recommendedName>
</protein>
<evidence type="ECO:0000313" key="4">
    <source>
        <dbReference type="EMBL" id="SVA07131.1"/>
    </source>
</evidence>
<sequence>MYPSDRHYTKDHEWIAVTGTTAQIGVTDYAQQQLGDVVFVELPEVGQTFDQGAQFGSIESVKAVSDLFCPMAGRVVEVNAELTEHPEAVNAGPHDAWMVVIELSDASQVEGLLDSTAYGELVA</sequence>
<proteinExistence type="inferred from homology"/>
<dbReference type="Gene3D" id="2.40.50.100">
    <property type="match status" value="1"/>
</dbReference>
<dbReference type="PANTHER" id="PTHR11715:SF3">
    <property type="entry name" value="GLYCINE CLEAVAGE SYSTEM H PROTEIN-RELATED"/>
    <property type="match status" value="1"/>
</dbReference>
<dbReference type="NCBIfam" id="TIGR00527">
    <property type="entry name" value="gcvH"/>
    <property type="match status" value="1"/>
</dbReference>
<reference evidence="4" key="1">
    <citation type="submission" date="2018-05" db="EMBL/GenBank/DDBJ databases">
        <authorList>
            <person name="Lanie J.A."/>
            <person name="Ng W.-L."/>
            <person name="Kazmierczak K.M."/>
            <person name="Andrzejewski T.M."/>
            <person name="Davidsen T.M."/>
            <person name="Wayne K.J."/>
            <person name="Tettelin H."/>
            <person name="Glass J.I."/>
            <person name="Rusch D."/>
            <person name="Podicherti R."/>
            <person name="Tsui H.-C.T."/>
            <person name="Winkler M.E."/>
        </authorList>
    </citation>
    <scope>NUCLEOTIDE SEQUENCE</scope>
</reference>
<dbReference type="InterPro" id="IPR002930">
    <property type="entry name" value="GCV_H"/>
</dbReference>
<dbReference type="InterPro" id="IPR000089">
    <property type="entry name" value="Biotin_lipoyl"/>
</dbReference>
<dbReference type="EMBL" id="UINC01003529">
    <property type="protein sequence ID" value="SVA07131.1"/>
    <property type="molecule type" value="Genomic_DNA"/>
</dbReference>
<accession>A0A381SV03</accession>
<dbReference type="PROSITE" id="PS50968">
    <property type="entry name" value="BIOTINYL_LIPOYL"/>
    <property type="match status" value="1"/>
</dbReference>
<dbReference type="Pfam" id="PF01597">
    <property type="entry name" value="GCV_H"/>
    <property type="match status" value="1"/>
</dbReference>
<gene>
    <name evidence="4" type="ORF">METZ01_LOCUS59985</name>
</gene>
<dbReference type="PROSITE" id="PS00189">
    <property type="entry name" value="LIPOYL"/>
    <property type="match status" value="1"/>
</dbReference>
<dbReference type="SUPFAM" id="SSF51230">
    <property type="entry name" value="Single hybrid motif"/>
    <property type="match status" value="1"/>
</dbReference>
<name>A0A381SV03_9ZZZZ</name>
<comment type="similarity">
    <text evidence="1">Belongs to the GcvH family.</text>
</comment>
<dbReference type="HAMAP" id="MF_00272">
    <property type="entry name" value="GcvH"/>
    <property type="match status" value="1"/>
</dbReference>
<feature type="domain" description="Lipoyl-binding" evidence="3">
    <location>
        <begin position="21"/>
        <end position="102"/>
    </location>
</feature>
<dbReference type="GO" id="GO:0009249">
    <property type="term" value="P:protein lipoylation"/>
    <property type="evidence" value="ECO:0007669"/>
    <property type="project" value="TreeGrafter"/>
</dbReference>
<evidence type="ECO:0000256" key="2">
    <source>
        <dbReference type="ARBA" id="ARBA00022823"/>
    </source>
</evidence>
<dbReference type="PANTHER" id="PTHR11715">
    <property type="entry name" value="GLYCINE CLEAVAGE SYSTEM H PROTEIN"/>
    <property type="match status" value="1"/>
</dbReference>
<keyword evidence="2" id="KW-0450">Lipoyl</keyword>
<dbReference type="InterPro" id="IPR011053">
    <property type="entry name" value="Single_hybrid_motif"/>
</dbReference>
<dbReference type="InterPro" id="IPR033753">
    <property type="entry name" value="GCV_H/Fam206"/>
</dbReference>
<dbReference type="CDD" id="cd06848">
    <property type="entry name" value="GCS_H"/>
    <property type="match status" value="1"/>
</dbReference>
<dbReference type="GO" id="GO:0019464">
    <property type="term" value="P:glycine decarboxylation via glycine cleavage system"/>
    <property type="evidence" value="ECO:0007669"/>
    <property type="project" value="InterPro"/>
</dbReference>
<evidence type="ECO:0000256" key="1">
    <source>
        <dbReference type="ARBA" id="ARBA00009249"/>
    </source>
</evidence>
<dbReference type="InterPro" id="IPR003016">
    <property type="entry name" value="2-oxoA_DH_lipoyl-BS"/>
</dbReference>
<dbReference type="GO" id="GO:0005960">
    <property type="term" value="C:glycine cleavage complex"/>
    <property type="evidence" value="ECO:0007669"/>
    <property type="project" value="InterPro"/>
</dbReference>
<dbReference type="AlphaFoldDB" id="A0A381SV03"/>
<evidence type="ECO:0000259" key="3">
    <source>
        <dbReference type="PROSITE" id="PS50968"/>
    </source>
</evidence>
<dbReference type="NCBIfam" id="NF002270">
    <property type="entry name" value="PRK01202.1"/>
    <property type="match status" value="1"/>
</dbReference>
<organism evidence="4">
    <name type="scientific">marine metagenome</name>
    <dbReference type="NCBI Taxonomy" id="408172"/>
    <lineage>
        <taxon>unclassified sequences</taxon>
        <taxon>metagenomes</taxon>
        <taxon>ecological metagenomes</taxon>
    </lineage>
</organism>
<dbReference type="InterPro" id="IPR017453">
    <property type="entry name" value="GCV_H_sub"/>
</dbReference>